<evidence type="ECO:0000256" key="1">
    <source>
        <dbReference type="ARBA" id="ARBA00001961"/>
    </source>
</evidence>
<accession>K8E9M4</accession>
<dbReference type="Proteomes" id="UP000198341">
    <property type="component" value="Chromosome 1"/>
</dbReference>
<dbReference type="OrthoDB" id="76265at2759"/>
<dbReference type="KEGG" id="bpg:Bathy01g03350"/>
<comment type="cofactor">
    <cofactor evidence="1">
        <name>L-ascorbate</name>
        <dbReference type="ChEBI" id="CHEBI:38290"/>
    </cofactor>
</comment>
<dbReference type="InterPro" id="IPR044862">
    <property type="entry name" value="Pro_4_hyd_alph_FE2OG_OXY"/>
</dbReference>
<dbReference type="AlphaFoldDB" id="K8E9M4"/>
<keyword evidence="5" id="KW-0560">Oxidoreductase</keyword>
<dbReference type="GO" id="GO:0071456">
    <property type="term" value="P:cellular response to hypoxia"/>
    <property type="evidence" value="ECO:0007669"/>
    <property type="project" value="TreeGrafter"/>
</dbReference>
<dbReference type="GO" id="GO:0008198">
    <property type="term" value="F:ferrous iron binding"/>
    <property type="evidence" value="ECO:0007669"/>
    <property type="project" value="TreeGrafter"/>
</dbReference>
<organism evidence="8 9">
    <name type="scientific">Bathycoccus prasinos</name>
    <dbReference type="NCBI Taxonomy" id="41875"/>
    <lineage>
        <taxon>Eukaryota</taxon>
        <taxon>Viridiplantae</taxon>
        <taxon>Chlorophyta</taxon>
        <taxon>Mamiellophyceae</taxon>
        <taxon>Mamiellales</taxon>
        <taxon>Bathycoccaceae</taxon>
        <taxon>Bathycoccus</taxon>
    </lineage>
</organism>
<dbReference type="Gene3D" id="2.60.120.620">
    <property type="entry name" value="q2cbj1_9rhob like domain"/>
    <property type="match status" value="1"/>
</dbReference>
<dbReference type="PANTHER" id="PTHR12907:SF26">
    <property type="entry name" value="HIF PROLYL HYDROXYLASE, ISOFORM C"/>
    <property type="match status" value="1"/>
</dbReference>
<sequence>MWRRVLSSSRISARSCCRRCNYNSSDSIYYYSTNVSSKGEDGIEASFEKCVTGKNVERLYRQGYAVFEGGFDSNVGKELRKEIDALFLSSPERFVPNSTRFVKDGFQTELVKKNILELSAPFVEETDGRYLRALQRDRTLLTLLNVLKPSETPNEMLFNVSLKVQMNFGENARFPIHFDSDSSTDNRRWTCLVYLNDDWEEKDGGEVVLYLPFQKEKIVVVPPKLGTIVMFNSRYVAHSTLPYTGKRRVMFTLWLHAKGGEDDNNAVKMKESSIVSNEKIETDAQEQLEKLLAPEQRKHLMKLILAEEWATSIAESHDRSSEPTAKALKTHWEEIDIIARVLGQAFPLAFEKLEKLMKTGKISEFPLKF</sequence>
<dbReference type="InterPro" id="IPR051559">
    <property type="entry name" value="HIF_prolyl_hydroxylases"/>
</dbReference>
<dbReference type="GO" id="GO:0031418">
    <property type="term" value="F:L-ascorbic acid binding"/>
    <property type="evidence" value="ECO:0007669"/>
    <property type="project" value="UniProtKB-KW"/>
</dbReference>
<dbReference type="GO" id="GO:0031543">
    <property type="term" value="F:peptidyl-proline dioxygenase activity"/>
    <property type="evidence" value="ECO:0007669"/>
    <property type="project" value="TreeGrafter"/>
</dbReference>
<dbReference type="GeneID" id="19018070"/>
<reference evidence="8 9" key="1">
    <citation type="submission" date="2011-10" db="EMBL/GenBank/DDBJ databases">
        <authorList>
            <person name="Genoscope - CEA"/>
        </authorList>
    </citation>
    <scope>NUCLEOTIDE SEQUENCE [LARGE SCALE GENOMIC DNA]</scope>
    <source>
        <strain evidence="8 9">RCC 1105</strain>
    </source>
</reference>
<keyword evidence="6" id="KW-0408">Iron</keyword>
<dbReference type="PROSITE" id="PS51471">
    <property type="entry name" value="FE2OG_OXY"/>
    <property type="match status" value="1"/>
</dbReference>
<proteinExistence type="predicted"/>
<dbReference type="Pfam" id="PF13640">
    <property type="entry name" value="2OG-FeII_Oxy_3"/>
    <property type="match status" value="1"/>
</dbReference>
<evidence type="ECO:0000256" key="3">
    <source>
        <dbReference type="ARBA" id="ARBA00022896"/>
    </source>
</evidence>
<protein>
    <recommendedName>
        <fullName evidence="7">Fe2OG dioxygenase domain-containing protein</fullName>
    </recommendedName>
</protein>
<evidence type="ECO:0000313" key="9">
    <source>
        <dbReference type="Proteomes" id="UP000198341"/>
    </source>
</evidence>
<keyword evidence="9" id="KW-1185">Reference proteome</keyword>
<dbReference type="InterPro" id="IPR006620">
    <property type="entry name" value="Pro_4_hyd_alph"/>
</dbReference>
<dbReference type="eggNOG" id="KOG3710">
    <property type="taxonomic scope" value="Eukaryota"/>
</dbReference>
<dbReference type="PANTHER" id="PTHR12907">
    <property type="entry name" value="EGL NINE HOMOLOG-RELATED"/>
    <property type="match status" value="1"/>
</dbReference>
<evidence type="ECO:0000313" key="8">
    <source>
        <dbReference type="EMBL" id="CCO14371.1"/>
    </source>
</evidence>
<dbReference type="RefSeq" id="XP_007515492.1">
    <property type="nucleotide sequence ID" value="XM_007515430.1"/>
</dbReference>
<dbReference type="InterPro" id="IPR005123">
    <property type="entry name" value="Oxoglu/Fe-dep_dioxygenase_dom"/>
</dbReference>
<evidence type="ECO:0000259" key="7">
    <source>
        <dbReference type="PROSITE" id="PS51471"/>
    </source>
</evidence>
<feature type="domain" description="Fe2OG dioxygenase" evidence="7">
    <location>
        <begin position="152"/>
        <end position="257"/>
    </location>
</feature>
<evidence type="ECO:0000256" key="2">
    <source>
        <dbReference type="ARBA" id="ARBA00022723"/>
    </source>
</evidence>
<keyword evidence="3" id="KW-0847">Vitamin C</keyword>
<evidence type="ECO:0000256" key="5">
    <source>
        <dbReference type="ARBA" id="ARBA00023002"/>
    </source>
</evidence>
<name>K8E9M4_9CHLO</name>
<gene>
    <name evidence="8" type="ORF">Bathy01g03350</name>
</gene>
<keyword evidence="4" id="KW-0223">Dioxygenase</keyword>
<evidence type="ECO:0000256" key="4">
    <source>
        <dbReference type="ARBA" id="ARBA00022964"/>
    </source>
</evidence>
<dbReference type="SUPFAM" id="SSF51197">
    <property type="entry name" value="Clavaminate synthase-like"/>
    <property type="match status" value="1"/>
</dbReference>
<keyword evidence="2" id="KW-0479">Metal-binding</keyword>
<dbReference type="EMBL" id="FO082278">
    <property type="protein sequence ID" value="CCO14371.1"/>
    <property type="molecule type" value="Genomic_DNA"/>
</dbReference>
<evidence type="ECO:0000256" key="6">
    <source>
        <dbReference type="ARBA" id="ARBA00023004"/>
    </source>
</evidence>
<dbReference type="SMART" id="SM00702">
    <property type="entry name" value="P4Hc"/>
    <property type="match status" value="1"/>
</dbReference>